<feature type="region of interest" description="Disordered" evidence="1">
    <location>
        <begin position="1"/>
        <end position="35"/>
    </location>
</feature>
<dbReference type="Proteomes" id="UP000681967">
    <property type="component" value="Unassembled WGS sequence"/>
</dbReference>
<accession>A0A8S3BV82</accession>
<dbReference type="EMBL" id="CAJOBH010154045">
    <property type="protein sequence ID" value="CAF4856174.1"/>
    <property type="molecule type" value="Genomic_DNA"/>
</dbReference>
<evidence type="ECO:0000313" key="2">
    <source>
        <dbReference type="EMBL" id="CAF4856174.1"/>
    </source>
</evidence>
<feature type="non-terminal residue" evidence="2">
    <location>
        <position position="1"/>
    </location>
</feature>
<protein>
    <submittedName>
        <fullName evidence="2">Uncharacterized protein</fullName>
    </submittedName>
</protein>
<dbReference type="AlphaFoldDB" id="A0A8S3BV82"/>
<evidence type="ECO:0000313" key="3">
    <source>
        <dbReference type="Proteomes" id="UP000681967"/>
    </source>
</evidence>
<sequence length="320" mass="36063">MGSMMNTERDGQNVSPHRCASSITTEQNDPHQDTKQSVCVESNLNFQITDNFLLSLKDESNDILVDYLIEEKENMISLDQSPGLYCQQSFDRSNQVICVSTSDIDNVVIIKDDPSPSRLNGFNILPTTAINSDTSKKKISTNNIDEYSNDLPDDIYARDKNSGGIEIISIPPDGIEANGDNRDNGKNEIEEKNHEIRRTILIAQQRCLKPLSQFLSYEFCHVPLSLCSTDNVDFFNQQSKATAMEPLYKIFQASFSSSCPISTHQCAIVIDGRALFETKPNPEIQTIREYAAQLLKENIRNLLITRERVDVVFDLIEIKA</sequence>
<evidence type="ECO:0000256" key="1">
    <source>
        <dbReference type="SAM" id="MobiDB-lite"/>
    </source>
</evidence>
<comment type="caution">
    <text evidence="2">The sequence shown here is derived from an EMBL/GenBank/DDBJ whole genome shotgun (WGS) entry which is preliminary data.</text>
</comment>
<name>A0A8S3BV82_9BILA</name>
<organism evidence="2 3">
    <name type="scientific">Rotaria magnacalcarata</name>
    <dbReference type="NCBI Taxonomy" id="392030"/>
    <lineage>
        <taxon>Eukaryota</taxon>
        <taxon>Metazoa</taxon>
        <taxon>Spiralia</taxon>
        <taxon>Gnathifera</taxon>
        <taxon>Rotifera</taxon>
        <taxon>Eurotatoria</taxon>
        <taxon>Bdelloidea</taxon>
        <taxon>Philodinida</taxon>
        <taxon>Philodinidae</taxon>
        <taxon>Rotaria</taxon>
    </lineage>
</organism>
<gene>
    <name evidence="2" type="ORF">BYL167_LOCUS50397</name>
</gene>
<reference evidence="2" key="1">
    <citation type="submission" date="2021-02" db="EMBL/GenBank/DDBJ databases">
        <authorList>
            <person name="Nowell W R."/>
        </authorList>
    </citation>
    <scope>NUCLEOTIDE SEQUENCE</scope>
</reference>
<proteinExistence type="predicted"/>